<dbReference type="InterPro" id="IPR001128">
    <property type="entry name" value="Cyt_P450"/>
</dbReference>
<dbReference type="AlphaFoldDB" id="G7GYX1"/>
<dbReference type="Gene3D" id="1.10.630.10">
    <property type="entry name" value="Cytochrome P450"/>
    <property type="match status" value="1"/>
</dbReference>
<dbReference type="Pfam" id="PF00067">
    <property type="entry name" value="p450"/>
    <property type="match status" value="1"/>
</dbReference>
<keyword evidence="3 4" id="KW-0479">Metal-binding</keyword>
<protein>
    <submittedName>
        <fullName evidence="5">Putative cytochrome P450</fullName>
    </submittedName>
</protein>
<comment type="caution">
    <text evidence="5">The sequence shown here is derived from an EMBL/GenBank/DDBJ whole genome shotgun (WGS) entry which is preliminary data.</text>
</comment>
<dbReference type="OrthoDB" id="7376058at2"/>
<sequence>MTSTLTASSTVGIRHWYLAPPHARSGIGAPGEAPGPIALVRQQRFHPLGEFSTSLEFVTRQGDLLFGDAARAAGTPGGRVLRYRLRGGPGPVIVLTDPAHVKAIMTADESIAPSATHQSPLAPIVGPDSVLTSVGERHRQQRALLLPRFHGKAVANYQASIERATDDGLRTWPIGKPVALADIAQQITLDVIMSAVFGLPDPRDTTDAERAMRTAILRLLRLSTTPMATVTQLANSRREDPVGLLKLVLAAVDRTVYRVLDERRAAGESGMRDDIMSLLLQARDTEGNLLPDSEIRDELMTLVLAGHETTANTVAWTFERLTRNPEVYRRAQRAARADDEAYVEALVNESMRTRPVVPIVARELFGPFDFDDTHIDARPGDGITALVSILLLHHRDDLYPQPFAFQPERFLGVRINPYELMPFGGGIRRCLGAPLAVAELQTVVGAILRRVELRTHDRAPEKPRHRNVTMIPGRGGIVVADAIR</sequence>
<keyword evidence="3 4" id="KW-0408">Iron</keyword>
<dbReference type="RefSeq" id="WP_007320873.1">
    <property type="nucleotide sequence ID" value="NZ_BAEE01000021.1"/>
</dbReference>
<reference evidence="5 6" key="1">
    <citation type="submission" date="2011-11" db="EMBL/GenBank/DDBJ databases">
        <title>Whole genome shotgun sequence of Gordonia araii NBRC 100433.</title>
        <authorList>
            <person name="Yoshida Y."/>
            <person name="Hosoyama A."/>
            <person name="Tsuchikane K."/>
            <person name="Katsumata H."/>
            <person name="Yamazaki S."/>
            <person name="Fujita N."/>
        </authorList>
    </citation>
    <scope>NUCLEOTIDE SEQUENCE [LARGE SCALE GENOMIC DNA]</scope>
    <source>
        <strain evidence="5 6">NBRC 100433</strain>
    </source>
</reference>
<evidence type="ECO:0000313" key="6">
    <source>
        <dbReference type="Proteomes" id="UP000035088"/>
    </source>
</evidence>
<name>G7GYX1_9ACTN</name>
<evidence type="ECO:0000256" key="4">
    <source>
        <dbReference type="RuleBase" id="RU000461"/>
    </source>
</evidence>
<dbReference type="GO" id="GO:0005506">
    <property type="term" value="F:iron ion binding"/>
    <property type="evidence" value="ECO:0007669"/>
    <property type="project" value="InterPro"/>
</dbReference>
<dbReference type="PANTHER" id="PTHR24305">
    <property type="entry name" value="CYTOCHROME P450"/>
    <property type="match status" value="1"/>
</dbReference>
<keyword evidence="4" id="KW-0560">Oxidoreductase</keyword>
<accession>G7GYX1</accession>
<proteinExistence type="inferred from homology"/>
<dbReference type="GO" id="GO:0020037">
    <property type="term" value="F:heme binding"/>
    <property type="evidence" value="ECO:0007669"/>
    <property type="project" value="InterPro"/>
</dbReference>
<dbReference type="PROSITE" id="PS00086">
    <property type="entry name" value="CYTOCHROME_P450"/>
    <property type="match status" value="1"/>
</dbReference>
<dbReference type="GO" id="GO:0004497">
    <property type="term" value="F:monooxygenase activity"/>
    <property type="evidence" value="ECO:0007669"/>
    <property type="project" value="UniProtKB-KW"/>
</dbReference>
<evidence type="ECO:0000256" key="2">
    <source>
        <dbReference type="ARBA" id="ARBA00010617"/>
    </source>
</evidence>
<evidence type="ECO:0000256" key="1">
    <source>
        <dbReference type="ARBA" id="ARBA00001971"/>
    </source>
</evidence>
<keyword evidence="4" id="KW-0503">Monooxygenase</keyword>
<dbReference type="GO" id="GO:0016705">
    <property type="term" value="F:oxidoreductase activity, acting on paired donors, with incorporation or reduction of molecular oxygen"/>
    <property type="evidence" value="ECO:0007669"/>
    <property type="project" value="InterPro"/>
</dbReference>
<dbReference type="EMBL" id="BAEE01000021">
    <property type="protein sequence ID" value="GAB08796.1"/>
    <property type="molecule type" value="Genomic_DNA"/>
</dbReference>
<dbReference type="PRINTS" id="PR00463">
    <property type="entry name" value="EP450I"/>
</dbReference>
<comment type="similarity">
    <text evidence="2 4">Belongs to the cytochrome P450 family.</text>
</comment>
<feature type="binding site" description="axial binding residue" evidence="3">
    <location>
        <position position="430"/>
    </location>
    <ligand>
        <name>heme</name>
        <dbReference type="ChEBI" id="CHEBI:30413"/>
    </ligand>
    <ligandPart>
        <name>Fe</name>
        <dbReference type="ChEBI" id="CHEBI:18248"/>
    </ligandPart>
</feature>
<keyword evidence="3 4" id="KW-0349">Heme</keyword>
<dbReference type="PANTHER" id="PTHR24305:SF166">
    <property type="entry name" value="CYTOCHROME P450 12A4, MITOCHONDRIAL-RELATED"/>
    <property type="match status" value="1"/>
</dbReference>
<dbReference type="InterPro" id="IPR036396">
    <property type="entry name" value="Cyt_P450_sf"/>
</dbReference>
<keyword evidence="6" id="KW-1185">Reference proteome</keyword>
<dbReference type="PRINTS" id="PR00385">
    <property type="entry name" value="P450"/>
</dbReference>
<dbReference type="STRING" id="1073574.GOARA_021_00330"/>
<organism evidence="5 6">
    <name type="scientific">Gordonia araii NBRC 100433</name>
    <dbReference type="NCBI Taxonomy" id="1073574"/>
    <lineage>
        <taxon>Bacteria</taxon>
        <taxon>Bacillati</taxon>
        <taxon>Actinomycetota</taxon>
        <taxon>Actinomycetes</taxon>
        <taxon>Mycobacteriales</taxon>
        <taxon>Gordoniaceae</taxon>
        <taxon>Gordonia</taxon>
    </lineage>
</organism>
<dbReference type="InterPro" id="IPR017972">
    <property type="entry name" value="Cyt_P450_CS"/>
</dbReference>
<dbReference type="Proteomes" id="UP000035088">
    <property type="component" value="Unassembled WGS sequence"/>
</dbReference>
<evidence type="ECO:0000256" key="3">
    <source>
        <dbReference type="PIRSR" id="PIRSR602401-1"/>
    </source>
</evidence>
<comment type="cofactor">
    <cofactor evidence="1 3">
        <name>heme</name>
        <dbReference type="ChEBI" id="CHEBI:30413"/>
    </cofactor>
</comment>
<evidence type="ECO:0000313" key="5">
    <source>
        <dbReference type="EMBL" id="GAB08796.1"/>
    </source>
</evidence>
<dbReference type="CDD" id="cd11053">
    <property type="entry name" value="CYP110-like"/>
    <property type="match status" value="1"/>
</dbReference>
<gene>
    <name evidence="5" type="ORF">GOARA_021_00330</name>
</gene>
<dbReference type="SUPFAM" id="SSF48264">
    <property type="entry name" value="Cytochrome P450"/>
    <property type="match status" value="1"/>
</dbReference>
<dbReference type="InterPro" id="IPR002401">
    <property type="entry name" value="Cyt_P450_E_grp-I"/>
</dbReference>
<dbReference type="InterPro" id="IPR050121">
    <property type="entry name" value="Cytochrome_P450_monoxygenase"/>
</dbReference>